<feature type="region of interest" description="Disordered" evidence="2">
    <location>
        <begin position="278"/>
        <end position="345"/>
    </location>
</feature>
<evidence type="ECO:0000256" key="1">
    <source>
        <dbReference type="SAM" id="Coils"/>
    </source>
</evidence>
<dbReference type="EMBL" id="ML121588">
    <property type="protein sequence ID" value="RPB19534.1"/>
    <property type="molecule type" value="Genomic_DNA"/>
</dbReference>
<evidence type="ECO:0000256" key="2">
    <source>
        <dbReference type="SAM" id="MobiDB-lite"/>
    </source>
</evidence>
<feature type="coiled-coil region" evidence="1">
    <location>
        <begin position="241"/>
        <end position="275"/>
    </location>
</feature>
<organism evidence="4 5">
    <name type="scientific">Terfezia boudieri ATCC MYA-4762</name>
    <dbReference type="NCBI Taxonomy" id="1051890"/>
    <lineage>
        <taxon>Eukaryota</taxon>
        <taxon>Fungi</taxon>
        <taxon>Dikarya</taxon>
        <taxon>Ascomycota</taxon>
        <taxon>Pezizomycotina</taxon>
        <taxon>Pezizomycetes</taxon>
        <taxon>Pezizales</taxon>
        <taxon>Pezizaceae</taxon>
        <taxon>Terfezia</taxon>
    </lineage>
</organism>
<dbReference type="Proteomes" id="UP000267821">
    <property type="component" value="Unassembled WGS sequence"/>
</dbReference>
<evidence type="ECO:0008006" key="6">
    <source>
        <dbReference type="Google" id="ProtNLM"/>
    </source>
</evidence>
<sequence length="427" mass="47609">MLRVIPYPNARSMMNGDRPTNGFTRYNGSGATGHLQPHQQPQQQRQPAARPPSAAEISRTYKTCTNLFLTRRLPEALATLQPVVAESANPRGKCSRVLRIKVWSLYFAILDAAAKIGSEEGKKLWGAGEWRKIVQKIRTARVWDEAVNAYTNEGRVDGDVVIALVMLLLSHAADQRPTQKRLEAYMSASSSLMGNDEDPKAVAQRVKLMELYILHVLPKVDEWQYAREFTQGSNDLDDDQKAQFLATLDALFREKEEAEEHARRIEAQRDAEIESARLAAENQRSVSPSVSGSIRSSSSRQRKPSPSDSVRQRPKSRGSVSGARLVPGQMGKSSRSAEREQSKEGVVAARHQASSLFGHTQALFTKMQKAMFSAQGNGLLLRTVIMLCAVVYATSKKKVRERIKRLLMVAWLKTSRTVGMGMKVTYI</sequence>
<accession>A0A3N4L9G6</accession>
<reference evidence="4 5" key="1">
    <citation type="journal article" date="2018" name="Nat. Ecol. Evol.">
        <title>Pezizomycetes genomes reveal the molecular basis of ectomycorrhizal truffle lifestyle.</title>
        <authorList>
            <person name="Murat C."/>
            <person name="Payen T."/>
            <person name="Noel B."/>
            <person name="Kuo A."/>
            <person name="Morin E."/>
            <person name="Chen J."/>
            <person name="Kohler A."/>
            <person name="Krizsan K."/>
            <person name="Balestrini R."/>
            <person name="Da Silva C."/>
            <person name="Montanini B."/>
            <person name="Hainaut M."/>
            <person name="Levati E."/>
            <person name="Barry K.W."/>
            <person name="Belfiori B."/>
            <person name="Cichocki N."/>
            <person name="Clum A."/>
            <person name="Dockter R.B."/>
            <person name="Fauchery L."/>
            <person name="Guy J."/>
            <person name="Iotti M."/>
            <person name="Le Tacon F."/>
            <person name="Lindquist E.A."/>
            <person name="Lipzen A."/>
            <person name="Malagnac F."/>
            <person name="Mello A."/>
            <person name="Molinier V."/>
            <person name="Miyauchi S."/>
            <person name="Poulain J."/>
            <person name="Riccioni C."/>
            <person name="Rubini A."/>
            <person name="Sitrit Y."/>
            <person name="Splivallo R."/>
            <person name="Traeger S."/>
            <person name="Wang M."/>
            <person name="Zifcakova L."/>
            <person name="Wipf D."/>
            <person name="Zambonelli A."/>
            <person name="Paolocci F."/>
            <person name="Nowrousian M."/>
            <person name="Ottonello S."/>
            <person name="Baldrian P."/>
            <person name="Spatafora J.W."/>
            <person name="Henrissat B."/>
            <person name="Nagy L.G."/>
            <person name="Aury J.M."/>
            <person name="Wincker P."/>
            <person name="Grigoriev I.V."/>
            <person name="Bonfante P."/>
            <person name="Martin F.M."/>
        </authorList>
    </citation>
    <scope>NUCLEOTIDE SEQUENCE [LARGE SCALE GENOMIC DNA]</scope>
    <source>
        <strain evidence="4 5">ATCC MYA-4762</strain>
    </source>
</reference>
<dbReference type="InParanoid" id="A0A3N4L9G6"/>
<feature type="compositionally biased region" description="Low complexity" evidence="2">
    <location>
        <begin position="284"/>
        <end position="309"/>
    </location>
</feature>
<keyword evidence="3" id="KW-1133">Transmembrane helix</keyword>
<keyword evidence="1" id="KW-0175">Coiled coil</keyword>
<dbReference type="OrthoDB" id="3981028at2759"/>
<gene>
    <name evidence="4" type="ORF">L211DRAFT_853177</name>
</gene>
<dbReference type="AlphaFoldDB" id="A0A3N4L9G6"/>
<evidence type="ECO:0000313" key="4">
    <source>
        <dbReference type="EMBL" id="RPB19534.1"/>
    </source>
</evidence>
<dbReference type="STRING" id="1051890.A0A3N4L9G6"/>
<feature type="transmembrane region" description="Helical" evidence="3">
    <location>
        <begin position="379"/>
        <end position="395"/>
    </location>
</feature>
<keyword evidence="3" id="KW-0472">Membrane</keyword>
<evidence type="ECO:0000313" key="5">
    <source>
        <dbReference type="Proteomes" id="UP000267821"/>
    </source>
</evidence>
<protein>
    <recommendedName>
        <fullName evidence="6">Peroxin 26</fullName>
    </recommendedName>
</protein>
<keyword evidence="3" id="KW-0812">Transmembrane</keyword>
<name>A0A3N4L9G6_9PEZI</name>
<evidence type="ECO:0000256" key="3">
    <source>
        <dbReference type="SAM" id="Phobius"/>
    </source>
</evidence>
<keyword evidence="5" id="KW-1185">Reference proteome</keyword>
<proteinExistence type="predicted"/>
<feature type="compositionally biased region" description="Low complexity" evidence="2">
    <location>
        <begin position="36"/>
        <end position="52"/>
    </location>
</feature>
<feature type="region of interest" description="Disordered" evidence="2">
    <location>
        <begin position="1"/>
        <end position="55"/>
    </location>
</feature>